<dbReference type="InterPro" id="IPR036397">
    <property type="entry name" value="RNaseH_sf"/>
</dbReference>
<name>A0A1H2SMQ1_9RHOB</name>
<dbReference type="STRING" id="1545044.SAMN05444276_101675"/>
<reference evidence="4" key="1">
    <citation type="submission" date="2016-10" db="EMBL/GenBank/DDBJ databases">
        <authorList>
            <person name="Varghese N."/>
            <person name="Submissions S."/>
        </authorList>
    </citation>
    <scope>NUCLEOTIDE SEQUENCE [LARGE SCALE GENOMIC DNA]</scope>
    <source>
        <strain evidence="4">DSM 29303</strain>
    </source>
</reference>
<dbReference type="Pfam" id="PF02316">
    <property type="entry name" value="HTH_Tnp_Mu_1"/>
    <property type="match status" value="1"/>
</dbReference>
<dbReference type="SUPFAM" id="SSF50610">
    <property type="entry name" value="mu transposase, C-terminal domain"/>
    <property type="match status" value="1"/>
</dbReference>
<dbReference type="SUPFAM" id="SSF46955">
    <property type="entry name" value="Putative DNA-binding domain"/>
    <property type="match status" value="1"/>
</dbReference>
<dbReference type="InterPro" id="IPR012337">
    <property type="entry name" value="RNaseH-like_sf"/>
</dbReference>
<dbReference type="InterPro" id="IPR036388">
    <property type="entry name" value="WH-like_DNA-bd_sf"/>
</dbReference>
<dbReference type="InterPro" id="IPR001584">
    <property type="entry name" value="Integrase_cat-core"/>
</dbReference>
<evidence type="ECO:0000259" key="1">
    <source>
        <dbReference type="PROSITE" id="PS50994"/>
    </source>
</evidence>
<feature type="domain" description="Integrase catalytic" evidence="1">
    <location>
        <begin position="277"/>
        <end position="489"/>
    </location>
</feature>
<protein>
    <submittedName>
        <fullName evidence="3">Putative transposase</fullName>
    </submittedName>
</protein>
<organism evidence="3 4">
    <name type="scientific">Paracoccus sanguinis</name>
    <dbReference type="NCBI Taxonomy" id="1545044"/>
    <lineage>
        <taxon>Bacteria</taxon>
        <taxon>Pseudomonadati</taxon>
        <taxon>Pseudomonadota</taxon>
        <taxon>Alphaproteobacteria</taxon>
        <taxon>Rhodobacterales</taxon>
        <taxon>Paracoccaceae</taxon>
        <taxon>Paracoccus</taxon>
    </lineage>
</organism>
<dbReference type="SUPFAM" id="SSF53098">
    <property type="entry name" value="Ribonuclease H-like"/>
    <property type="match status" value="1"/>
</dbReference>
<feature type="domain" description="HTH Mu-type" evidence="2">
    <location>
        <begin position="3"/>
        <end position="75"/>
    </location>
</feature>
<dbReference type="InterPro" id="IPR003314">
    <property type="entry name" value="Mu-type_HTH"/>
</dbReference>
<dbReference type="RefSeq" id="WP_052176099.1">
    <property type="nucleotide sequence ID" value="NZ_FNNA01000001.1"/>
</dbReference>
<dbReference type="Proteomes" id="UP000182944">
    <property type="component" value="Unassembled WGS sequence"/>
</dbReference>
<evidence type="ECO:0000259" key="2">
    <source>
        <dbReference type="PROSITE" id="PS51702"/>
    </source>
</evidence>
<dbReference type="InterPro" id="IPR009061">
    <property type="entry name" value="DNA-bd_dom_put_sf"/>
</dbReference>
<dbReference type="InterPro" id="IPR015378">
    <property type="entry name" value="Transposase-like_Mu_C"/>
</dbReference>
<dbReference type="PROSITE" id="PS50994">
    <property type="entry name" value="INTEGRASE"/>
    <property type="match status" value="1"/>
</dbReference>
<dbReference type="InterPro" id="IPR009004">
    <property type="entry name" value="Transposase_Mu_C"/>
</dbReference>
<gene>
    <name evidence="3" type="ORF">SAMN05444276_101675</name>
</gene>
<dbReference type="OrthoDB" id="7319221at2"/>
<sequence>MSDWKTAAEWAAEGLDGVPATESGVIRTAKREDWNALGSTHARKRKGRGGGWEYHVSCLPEAARADWARRQRAALASATATREAAVVKERASETAEKVAAHRRRVMEARGAVMVELRRREILDGSARQAILNLLAEAQAGLLPTSLMEMLALSVEKGRGELRLPSRARLYAWRQAYQEGGVRALLPEARPQECKSGMPDWLPMLLRHYCKPAKPTLAQALDDLRKHLADPSAAPSYDQARRAIASLKGTDNYLAPFKRREGPIALKARMAFTRRTLDGIEPTEIYTSDGKLFEAEVAHPIHGRPFRPEITPILDVATRKCVGWSVGLVENSRGVADALRHACETHGIPALLYTDRGPGFRNDALDNATSGICGRLGITPVHSLPYVSQSRGVIERSHQSIWTNLAKALPSYCGDDMDREAGKARQKALVRDIREVGASRLLPTWDQFLAAVEATVAAYNDRPHRTLKVRDAESGRLRAASPNEKWAEFVASGFEAIAVTADEVDDLFRPYVRRKSARGEVQWNNNQYFHQALQPFDGMEVLVGIDIHDASRVWVRELVHHEGKPAQGALICVADYFANKQRYFPHSLTDKAKETRARGRMRRLDLKREEVEAEARGVYFIEAQALAPVAEFIEPARAPEAVAVIAPQPEAVSSGAPEPAHAFADDEEVCMAVAIMADHGTLNTMNPGWRITLEEKIHRPAGRRKLEMAGVDPWALLDLLRSAA</sequence>
<dbReference type="Gene3D" id="1.10.10.10">
    <property type="entry name" value="Winged helix-like DNA-binding domain superfamily/Winged helix DNA-binding domain"/>
    <property type="match status" value="1"/>
</dbReference>
<proteinExistence type="predicted"/>
<dbReference type="GO" id="GO:0003677">
    <property type="term" value="F:DNA binding"/>
    <property type="evidence" value="ECO:0007669"/>
    <property type="project" value="InterPro"/>
</dbReference>
<evidence type="ECO:0000313" key="3">
    <source>
        <dbReference type="EMBL" id="SDW32797.1"/>
    </source>
</evidence>
<dbReference type="PROSITE" id="PS51702">
    <property type="entry name" value="HTH_MU"/>
    <property type="match status" value="1"/>
</dbReference>
<keyword evidence="4" id="KW-1185">Reference proteome</keyword>
<evidence type="ECO:0000313" key="4">
    <source>
        <dbReference type="Proteomes" id="UP000182944"/>
    </source>
</evidence>
<dbReference type="AlphaFoldDB" id="A0A1H2SMQ1"/>
<dbReference type="Gene3D" id="3.30.420.10">
    <property type="entry name" value="Ribonuclease H-like superfamily/Ribonuclease H"/>
    <property type="match status" value="1"/>
</dbReference>
<dbReference type="EMBL" id="FNNA01000001">
    <property type="protein sequence ID" value="SDW32797.1"/>
    <property type="molecule type" value="Genomic_DNA"/>
</dbReference>
<dbReference type="Pfam" id="PF09299">
    <property type="entry name" value="Mu-transpos_C"/>
    <property type="match status" value="1"/>
</dbReference>
<accession>A0A1H2SMQ1</accession>
<dbReference type="GO" id="GO:0015074">
    <property type="term" value="P:DNA integration"/>
    <property type="evidence" value="ECO:0007669"/>
    <property type="project" value="InterPro"/>
</dbReference>